<dbReference type="AlphaFoldDB" id="A0A5N4EGZ6"/>
<proteinExistence type="predicted"/>
<sequence>MRKRESSQTRSGHPLGTRKDPGGRRDTKGLDNRNVKTLVIWQSDALVSVQKGEKKNRGSKQRVEGNKQYLELTGQGVMAVRAPTEHALHTPCEKFCTGFGTPPPGPSLSWQSPLEHPDGF</sequence>
<dbReference type="InterPro" id="IPR012674">
    <property type="entry name" value="Calycin"/>
</dbReference>
<keyword evidence="3" id="KW-1185">Reference proteome</keyword>
<feature type="compositionally biased region" description="Basic and acidic residues" evidence="1">
    <location>
        <begin position="17"/>
        <end position="33"/>
    </location>
</feature>
<organism evidence="2 3">
    <name type="scientific">Camelus dromedarius</name>
    <name type="common">Dromedary</name>
    <name type="synonym">Arabian camel</name>
    <dbReference type="NCBI Taxonomy" id="9838"/>
    <lineage>
        <taxon>Eukaryota</taxon>
        <taxon>Metazoa</taxon>
        <taxon>Chordata</taxon>
        <taxon>Craniata</taxon>
        <taxon>Vertebrata</taxon>
        <taxon>Euteleostomi</taxon>
        <taxon>Mammalia</taxon>
        <taxon>Eutheria</taxon>
        <taxon>Laurasiatheria</taxon>
        <taxon>Artiodactyla</taxon>
        <taxon>Tylopoda</taxon>
        <taxon>Camelidae</taxon>
        <taxon>Camelus</taxon>
    </lineage>
</organism>
<evidence type="ECO:0000313" key="3">
    <source>
        <dbReference type="Proteomes" id="UP000299084"/>
    </source>
</evidence>
<dbReference type="Proteomes" id="UP000299084">
    <property type="component" value="Unassembled WGS sequence"/>
</dbReference>
<feature type="region of interest" description="Disordered" evidence="1">
    <location>
        <begin position="99"/>
        <end position="120"/>
    </location>
</feature>
<reference evidence="2 3" key="1">
    <citation type="journal article" date="2019" name="Mol. Ecol. Resour.">
        <title>Improving Illumina assemblies with Hi-C and long reads: an example with the North African dromedary.</title>
        <authorList>
            <person name="Elbers J.P."/>
            <person name="Rogers M.F."/>
            <person name="Perelman P.L."/>
            <person name="Proskuryakova A.A."/>
            <person name="Serdyukova N.A."/>
            <person name="Johnson W.E."/>
            <person name="Horin P."/>
            <person name="Corander J."/>
            <person name="Murphy D."/>
            <person name="Burger P.A."/>
        </authorList>
    </citation>
    <scope>NUCLEOTIDE SEQUENCE [LARGE SCALE GENOMIC DNA]</scope>
    <source>
        <strain evidence="2">Drom800</strain>
        <tissue evidence="2">Blood</tissue>
    </source>
</reference>
<protein>
    <submittedName>
        <fullName evidence="2">Retinol-binding protein 2</fullName>
    </submittedName>
</protein>
<name>A0A5N4EGZ6_CAMDR</name>
<dbReference type="Gene3D" id="2.40.128.20">
    <property type="match status" value="1"/>
</dbReference>
<evidence type="ECO:0000256" key="1">
    <source>
        <dbReference type="SAM" id="MobiDB-lite"/>
    </source>
</evidence>
<gene>
    <name evidence="2" type="ORF">Cadr_000001523</name>
</gene>
<feature type="region of interest" description="Disordered" evidence="1">
    <location>
        <begin position="1"/>
        <end position="33"/>
    </location>
</feature>
<evidence type="ECO:0000313" key="2">
    <source>
        <dbReference type="EMBL" id="KAB1282625.1"/>
    </source>
</evidence>
<accession>A0A5N4EGZ6</accession>
<dbReference type="SUPFAM" id="SSF50814">
    <property type="entry name" value="Lipocalins"/>
    <property type="match status" value="1"/>
</dbReference>
<comment type="caution">
    <text evidence="2">The sequence shown here is derived from an EMBL/GenBank/DDBJ whole genome shotgun (WGS) entry which is preliminary data.</text>
</comment>
<dbReference type="EMBL" id="JWIN03000002">
    <property type="protein sequence ID" value="KAB1282625.1"/>
    <property type="molecule type" value="Genomic_DNA"/>
</dbReference>